<evidence type="ECO:0000256" key="1">
    <source>
        <dbReference type="SAM" id="MobiDB-lite"/>
    </source>
</evidence>
<reference evidence="2 3" key="1">
    <citation type="submission" date="2023-08" db="EMBL/GenBank/DDBJ databases">
        <title>A Necator americanus chromosomal reference genome.</title>
        <authorList>
            <person name="Ilik V."/>
            <person name="Petrzelkova K.J."/>
            <person name="Pardy F."/>
            <person name="Fuh T."/>
            <person name="Niatou-Singa F.S."/>
            <person name="Gouil Q."/>
            <person name="Baker L."/>
            <person name="Ritchie M.E."/>
            <person name="Jex A.R."/>
            <person name="Gazzola D."/>
            <person name="Li H."/>
            <person name="Toshio Fujiwara R."/>
            <person name="Zhan B."/>
            <person name="Aroian R.V."/>
            <person name="Pafco B."/>
            <person name="Schwarz E.M."/>
        </authorList>
    </citation>
    <scope>NUCLEOTIDE SEQUENCE [LARGE SCALE GENOMIC DNA]</scope>
    <source>
        <strain evidence="2 3">Aroian</strain>
        <tissue evidence="2">Whole animal</tissue>
    </source>
</reference>
<dbReference type="EMBL" id="JAVFWL010000003">
    <property type="protein sequence ID" value="KAK6743832.1"/>
    <property type="molecule type" value="Genomic_DNA"/>
</dbReference>
<organism evidence="2 3">
    <name type="scientific">Necator americanus</name>
    <name type="common">Human hookworm</name>
    <dbReference type="NCBI Taxonomy" id="51031"/>
    <lineage>
        <taxon>Eukaryota</taxon>
        <taxon>Metazoa</taxon>
        <taxon>Ecdysozoa</taxon>
        <taxon>Nematoda</taxon>
        <taxon>Chromadorea</taxon>
        <taxon>Rhabditida</taxon>
        <taxon>Rhabditina</taxon>
        <taxon>Rhabditomorpha</taxon>
        <taxon>Strongyloidea</taxon>
        <taxon>Ancylostomatidae</taxon>
        <taxon>Bunostominae</taxon>
        <taxon>Necator</taxon>
    </lineage>
</organism>
<evidence type="ECO:0000313" key="2">
    <source>
        <dbReference type="EMBL" id="KAK6743832.1"/>
    </source>
</evidence>
<dbReference type="Proteomes" id="UP001303046">
    <property type="component" value="Unassembled WGS sequence"/>
</dbReference>
<name>A0ABR1D0V6_NECAM</name>
<sequence length="121" mass="13721">MSVKLTTIFRILICEFYGHYGQRGHVNQDILPQISATYGPCTCSDLFSFLTAKRSYKVYVNDLLRSPSVAEGHIPARFQKTVKKTERKGEHSFIKEVSSATRSGEERGRELQKYTGFVNAP</sequence>
<feature type="region of interest" description="Disordered" evidence="1">
    <location>
        <begin position="87"/>
        <end position="121"/>
    </location>
</feature>
<comment type="caution">
    <text evidence="2">The sequence shown here is derived from an EMBL/GenBank/DDBJ whole genome shotgun (WGS) entry which is preliminary data.</text>
</comment>
<evidence type="ECO:0000313" key="3">
    <source>
        <dbReference type="Proteomes" id="UP001303046"/>
    </source>
</evidence>
<keyword evidence="3" id="KW-1185">Reference proteome</keyword>
<protein>
    <submittedName>
        <fullName evidence="2">Uncharacterized protein</fullName>
    </submittedName>
</protein>
<proteinExistence type="predicted"/>
<gene>
    <name evidence="2" type="primary">Necator_chrIII.g11637</name>
    <name evidence="2" type="ORF">RB195_010872</name>
</gene>
<feature type="compositionally biased region" description="Basic and acidic residues" evidence="1">
    <location>
        <begin position="103"/>
        <end position="112"/>
    </location>
</feature>
<accession>A0ABR1D0V6</accession>